<evidence type="ECO:0000313" key="1">
    <source>
        <dbReference type="EMBL" id="CAA6819594.1"/>
    </source>
</evidence>
<reference evidence="1" key="1">
    <citation type="submission" date="2020-01" db="EMBL/GenBank/DDBJ databases">
        <authorList>
            <person name="Meier V. D."/>
            <person name="Meier V D."/>
        </authorList>
    </citation>
    <scope>NUCLEOTIDE SEQUENCE</scope>
    <source>
        <strain evidence="1">HLG_WM_MAG_04</strain>
    </source>
</reference>
<dbReference type="AlphaFoldDB" id="A0A6S6TJR3"/>
<accession>A0A6S6TJR3</accession>
<dbReference type="SUPFAM" id="SSF143880">
    <property type="entry name" value="NE0471 N-terminal domain-like"/>
    <property type="match status" value="1"/>
</dbReference>
<dbReference type="Pfam" id="PF10387">
    <property type="entry name" value="DUF2442"/>
    <property type="match status" value="1"/>
</dbReference>
<proteinExistence type="predicted"/>
<dbReference type="EMBL" id="CACVAX010000055">
    <property type="protein sequence ID" value="CAA6819594.1"/>
    <property type="molecule type" value="Genomic_DNA"/>
</dbReference>
<name>A0A6S6TJR3_9BACT</name>
<dbReference type="InterPro" id="IPR018841">
    <property type="entry name" value="DUF2442"/>
</dbReference>
<dbReference type="InterPro" id="IPR036782">
    <property type="entry name" value="NE0471-like_N"/>
</dbReference>
<protein>
    <recommendedName>
        <fullName evidence="2">DUF2442 domain-containing protein</fullName>
    </recommendedName>
</protein>
<organism evidence="1">
    <name type="scientific">uncultured Sulfurovum sp</name>
    <dbReference type="NCBI Taxonomy" id="269237"/>
    <lineage>
        <taxon>Bacteria</taxon>
        <taxon>Pseudomonadati</taxon>
        <taxon>Campylobacterota</taxon>
        <taxon>Epsilonproteobacteria</taxon>
        <taxon>Campylobacterales</taxon>
        <taxon>Sulfurovaceae</taxon>
        <taxon>Sulfurovum</taxon>
        <taxon>environmental samples</taxon>
    </lineage>
</organism>
<evidence type="ECO:0008006" key="2">
    <source>
        <dbReference type="Google" id="ProtNLM"/>
    </source>
</evidence>
<dbReference type="Gene3D" id="3.30.2020.10">
    <property type="entry name" value="NE0471-like N-terminal domain"/>
    <property type="match status" value="1"/>
</dbReference>
<gene>
    <name evidence="1" type="ORF">HELGO_WM25885</name>
</gene>
<sequence length="93" mass="11319">MLSIVNANYKDDFKIVIEFNDNRKGEVDLKDFIFNGKIKPFKKLQDVEKFKKFHVDYTLIWDDNLDLAPEYLYYKAFERDVSLKNKFHKWGYI</sequence>